<sequence length="120" mass="13069">MIKRFLLITLSALGILSATAAFASDERAFVTPEKDGQFTIERQKMPKNQLLAYLADLQERKHITAVVLKRASNATDMQKHLIKEMGDHLKIEALSDESGDLKPLVDPTPIAPAAAPASSS</sequence>
<accession>A0A411HLY9</accession>
<keyword evidence="2" id="KW-0732">Signal</keyword>
<name>A0A411HLY9_9GAMM</name>
<evidence type="ECO:0000313" key="3">
    <source>
        <dbReference type="EMBL" id="QBB71410.1"/>
    </source>
</evidence>
<reference evidence="3 4" key="1">
    <citation type="submission" date="2019-01" db="EMBL/GenBank/DDBJ databases">
        <title>Pseudolysobacter antarctica gen. nov., sp. nov., isolated from Fildes Peninsula, Antarctica.</title>
        <authorList>
            <person name="Wei Z."/>
            <person name="Peng F."/>
        </authorList>
    </citation>
    <scope>NUCLEOTIDE SEQUENCE [LARGE SCALE GENOMIC DNA]</scope>
    <source>
        <strain evidence="3 4">AQ6-296</strain>
    </source>
</reference>
<feature type="region of interest" description="Disordered" evidence="1">
    <location>
        <begin position="100"/>
        <end position="120"/>
    </location>
</feature>
<protein>
    <submittedName>
        <fullName evidence="3">Uncharacterized protein</fullName>
    </submittedName>
</protein>
<evidence type="ECO:0000313" key="4">
    <source>
        <dbReference type="Proteomes" id="UP000291562"/>
    </source>
</evidence>
<feature type="signal peptide" evidence="2">
    <location>
        <begin position="1"/>
        <end position="23"/>
    </location>
</feature>
<proteinExistence type="predicted"/>
<dbReference type="Proteomes" id="UP000291562">
    <property type="component" value="Chromosome"/>
</dbReference>
<gene>
    <name evidence="3" type="ORF">ELE36_14185</name>
</gene>
<dbReference type="AlphaFoldDB" id="A0A411HLY9"/>
<feature type="compositionally biased region" description="Low complexity" evidence="1">
    <location>
        <begin position="111"/>
        <end position="120"/>
    </location>
</feature>
<dbReference type="EMBL" id="CP035704">
    <property type="protein sequence ID" value="QBB71410.1"/>
    <property type="molecule type" value="Genomic_DNA"/>
</dbReference>
<dbReference type="RefSeq" id="WP_129834383.1">
    <property type="nucleotide sequence ID" value="NZ_CP035704.1"/>
</dbReference>
<dbReference type="KEGG" id="xbc:ELE36_14185"/>
<organism evidence="3 4">
    <name type="scientific">Pseudolysobacter antarcticus</name>
    <dbReference type="NCBI Taxonomy" id="2511995"/>
    <lineage>
        <taxon>Bacteria</taxon>
        <taxon>Pseudomonadati</taxon>
        <taxon>Pseudomonadota</taxon>
        <taxon>Gammaproteobacteria</taxon>
        <taxon>Lysobacterales</taxon>
        <taxon>Rhodanobacteraceae</taxon>
        <taxon>Pseudolysobacter</taxon>
    </lineage>
</organism>
<evidence type="ECO:0000256" key="1">
    <source>
        <dbReference type="SAM" id="MobiDB-lite"/>
    </source>
</evidence>
<evidence type="ECO:0000256" key="2">
    <source>
        <dbReference type="SAM" id="SignalP"/>
    </source>
</evidence>
<feature type="chain" id="PRO_5019219115" evidence="2">
    <location>
        <begin position="24"/>
        <end position="120"/>
    </location>
</feature>
<keyword evidence="4" id="KW-1185">Reference proteome</keyword>